<dbReference type="GO" id="GO:0016887">
    <property type="term" value="F:ATP hydrolysis activity"/>
    <property type="evidence" value="ECO:0007669"/>
    <property type="project" value="InterPro"/>
</dbReference>
<feature type="domain" description="ABC transporter" evidence="4">
    <location>
        <begin position="5"/>
        <end position="241"/>
    </location>
</feature>
<name>A0AAE3G0Z9_9GAMM</name>
<reference evidence="5" key="1">
    <citation type="submission" date="2022-03" db="EMBL/GenBank/DDBJ databases">
        <title>Genomic Encyclopedia of Type Strains, Phase III (KMG-III): the genomes of soil and plant-associated and newly described type strains.</title>
        <authorList>
            <person name="Whitman W."/>
        </authorList>
    </citation>
    <scope>NUCLEOTIDE SEQUENCE</scope>
    <source>
        <strain evidence="5">ANL 6-2</strain>
    </source>
</reference>
<dbReference type="Gene3D" id="3.40.50.300">
    <property type="entry name" value="P-loop containing nucleotide triphosphate hydrolases"/>
    <property type="match status" value="1"/>
</dbReference>
<comment type="caution">
    <text evidence="5">The sequence shown here is derived from an EMBL/GenBank/DDBJ whole genome shotgun (WGS) entry which is preliminary data.</text>
</comment>
<keyword evidence="1" id="KW-0813">Transport</keyword>
<evidence type="ECO:0000256" key="3">
    <source>
        <dbReference type="ARBA" id="ARBA00022840"/>
    </source>
</evidence>
<evidence type="ECO:0000313" key="5">
    <source>
        <dbReference type="EMBL" id="MCP1673148.1"/>
    </source>
</evidence>
<dbReference type="InterPro" id="IPR008995">
    <property type="entry name" value="Mo/tungstate-bd_C_term_dom"/>
</dbReference>
<dbReference type="SUPFAM" id="SSF52540">
    <property type="entry name" value="P-loop containing nucleoside triphosphate hydrolases"/>
    <property type="match status" value="1"/>
</dbReference>
<organism evidence="5 6">
    <name type="scientific">Natronocella acetinitrilica</name>
    <dbReference type="NCBI Taxonomy" id="414046"/>
    <lineage>
        <taxon>Bacteria</taxon>
        <taxon>Pseudomonadati</taxon>
        <taxon>Pseudomonadota</taxon>
        <taxon>Gammaproteobacteria</taxon>
        <taxon>Chromatiales</taxon>
        <taxon>Ectothiorhodospiraceae</taxon>
        <taxon>Natronocella</taxon>
    </lineage>
</organism>
<evidence type="ECO:0000313" key="6">
    <source>
        <dbReference type="Proteomes" id="UP001205843"/>
    </source>
</evidence>
<dbReference type="InterPro" id="IPR003439">
    <property type="entry name" value="ABC_transporter-like_ATP-bd"/>
</dbReference>
<dbReference type="SUPFAM" id="SSF50331">
    <property type="entry name" value="MOP-like"/>
    <property type="match status" value="1"/>
</dbReference>
<dbReference type="RefSeq" id="WP_253473001.1">
    <property type="nucleotide sequence ID" value="NZ_JALJXV010000001.1"/>
</dbReference>
<dbReference type="PROSITE" id="PS50893">
    <property type="entry name" value="ABC_TRANSPORTER_2"/>
    <property type="match status" value="1"/>
</dbReference>
<keyword evidence="6" id="KW-1185">Reference proteome</keyword>
<evidence type="ECO:0000256" key="2">
    <source>
        <dbReference type="ARBA" id="ARBA00022741"/>
    </source>
</evidence>
<dbReference type="EMBL" id="JALJXV010000001">
    <property type="protein sequence ID" value="MCP1673148.1"/>
    <property type="molecule type" value="Genomic_DNA"/>
</dbReference>
<dbReference type="InterPro" id="IPR003593">
    <property type="entry name" value="AAA+_ATPase"/>
</dbReference>
<dbReference type="Gene3D" id="2.40.50.100">
    <property type="match status" value="1"/>
</dbReference>
<dbReference type="Proteomes" id="UP001205843">
    <property type="component" value="Unassembled WGS sequence"/>
</dbReference>
<evidence type="ECO:0000259" key="4">
    <source>
        <dbReference type="PROSITE" id="PS50893"/>
    </source>
</evidence>
<keyword evidence="2" id="KW-0547">Nucleotide-binding</keyword>
<dbReference type="InterPro" id="IPR050093">
    <property type="entry name" value="ABC_SmlMolc_Importer"/>
</dbReference>
<protein>
    <submittedName>
        <fullName evidence="5">ABC-type Fe3+/spermidine/putrescine transport system ATPase subunit</fullName>
    </submittedName>
</protein>
<accession>A0AAE3G0Z9</accession>
<gene>
    <name evidence="5" type="ORF">J2T57_000240</name>
</gene>
<dbReference type="GO" id="GO:0015697">
    <property type="term" value="P:quaternary ammonium group transport"/>
    <property type="evidence" value="ECO:0007669"/>
    <property type="project" value="UniProtKB-ARBA"/>
</dbReference>
<dbReference type="Pfam" id="PF00005">
    <property type="entry name" value="ABC_tran"/>
    <property type="match status" value="1"/>
</dbReference>
<dbReference type="AlphaFoldDB" id="A0AAE3G0Z9"/>
<dbReference type="SMART" id="SM00382">
    <property type="entry name" value="AAA"/>
    <property type="match status" value="1"/>
</dbReference>
<dbReference type="InterPro" id="IPR027417">
    <property type="entry name" value="P-loop_NTPase"/>
</dbReference>
<dbReference type="InterPro" id="IPR017871">
    <property type="entry name" value="ABC_transporter-like_CS"/>
</dbReference>
<proteinExistence type="predicted"/>
<dbReference type="GO" id="GO:0005524">
    <property type="term" value="F:ATP binding"/>
    <property type="evidence" value="ECO:0007669"/>
    <property type="project" value="UniProtKB-KW"/>
</dbReference>
<dbReference type="PANTHER" id="PTHR42781:SF4">
    <property type="entry name" value="SPERMIDINE_PUTRESCINE IMPORT ATP-BINDING PROTEIN POTA"/>
    <property type="match status" value="1"/>
</dbReference>
<dbReference type="PANTHER" id="PTHR42781">
    <property type="entry name" value="SPERMIDINE/PUTRESCINE IMPORT ATP-BINDING PROTEIN POTA"/>
    <property type="match status" value="1"/>
</dbReference>
<sequence>MTEFLSCRGLRKEFDGERVLNDVDLTVARGECVVLLGPSGCGKTTLLNIVSGLLEADGGELRCNGRVLDDAAAGIHVPMQRRGFAMVFQDFSLWPHMSVADNVGFGLRMLGMSRRDRQQRVREVLRQVQMEAFIDRLPGHLSGGQQQRVAIARALAVRPRVLLLDEPLSALDARLREDLKHELATLLRETDLTAVYVTHDQQEAFTLGDRIALMHGGRLVQVDTPEMLYREPANSFVAGFIGNSNLVQYQRRNGHVLLDGDLAVTVPAGEAPMAGRFMLRRESICVCQDDSCMNGDGWVSLPATCEQTHFLGDHEEAFVRLGNGLRLRGLARGGVREGQQVHVRFPQQAVRFLAD</sequence>
<keyword evidence="3" id="KW-0067">ATP-binding</keyword>
<dbReference type="FunFam" id="3.40.50.300:FF:000425">
    <property type="entry name" value="Probable ABC transporter, ATP-binding subunit"/>
    <property type="match status" value="1"/>
</dbReference>
<dbReference type="PROSITE" id="PS00211">
    <property type="entry name" value="ABC_TRANSPORTER_1"/>
    <property type="match status" value="1"/>
</dbReference>
<evidence type="ECO:0000256" key="1">
    <source>
        <dbReference type="ARBA" id="ARBA00022448"/>
    </source>
</evidence>